<evidence type="ECO:0000313" key="2">
    <source>
        <dbReference type="EMBL" id="KAL3804466.1"/>
    </source>
</evidence>
<organism evidence="2 3">
    <name type="scientific">Cyclotella cryptica</name>
    <dbReference type="NCBI Taxonomy" id="29204"/>
    <lineage>
        <taxon>Eukaryota</taxon>
        <taxon>Sar</taxon>
        <taxon>Stramenopiles</taxon>
        <taxon>Ochrophyta</taxon>
        <taxon>Bacillariophyta</taxon>
        <taxon>Coscinodiscophyceae</taxon>
        <taxon>Thalassiosirophycidae</taxon>
        <taxon>Stephanodiscales</taxon>
        <taxon>Stephanodiscaceae</taxon>
        <taxon>Cyclotella</taxon>
    </lineage>
</organism>
<evidence type="ECO:0000256" key="1">
    <source>
        <dbReference type="SAM" id="SignalP"/>
    </source>
</evidence>
<protein>
    <submittedName>
        <fullName evidence="2">Uncharacterized protein</fullName>
    </submittedName>
</protein>
<gene>
    <name evidence="2" type="ORF">HJC23_002505</name>
</gene>
<comment type="caution">
    <text evidence="2">The sequence shown here is derived from an EMBL/GenBank/DDBJ whole genome shotgun (WGS) entry which is preliminary data.</text>
</comment>
<sequence>MKTMISLILVLTLITAEGFIFPNPSAKSHTGLSLKKPAPKQGYVPKGFSPEGWALLKAKEERQRHEKKKHFKSRSLVDFQTDLETGKVRHLFPVMNAKERIKEGEIKPSDVPYEQRQGSYDNSDVNVGYVPYGMSVHEWHELQRSEKKELEVKEFGKIGPKGFMSRSLQAFQEDMEKGKVKHLFPVSIDGLKKREDIPYMRRGGNWDNSDVKGAYKLEWTDTDRSALGIPSRVVATRASCFVSNDLE</sequence>
<dbReference type="AlphaFoldDB" id="A0ABD3QXC0"/>
<feature type="chain" id="PRO_5044895048" evidence="1">
    <location>
        <begin position="19"/>
        <end position="247"/>
    </location>
</feature>
<feature type="signal peptide" evidence="1">
    <location>
        <begin position="1"/>
        <end position="18"/>
    </location>
</feature>
<accession>A0ABD3QXC0</accession>
<proteinExistence type="predicted"/>
<name>A0ABD3QXC0_9STRA</name>
<dbReference type="EMBL" id="JABMIG020000007">
    <property type="protein sequence ID" value="KAL3804466.1"/>
    <property type="molecule type" value="Genomic_DNA"/>
</dbReference>
<dbReference type="Proteomes" id="UP001516023">
    <property type="component" value="Unassembled WGS sequence"/>
</dbReference>
<evidence type="ECO:0000313" key="3">
    <source>
        <dbReference type="Proteomes" id="UP001516023"/>
    </source>
</evidence>
<keyword evidence="1" id="KW-0732">Signal</keyword>
<reference evidence="2 3" key="1">
    <citation type="journal article" date="2020" name="G3 (Bethesda)">
        <title>Improved Reference Genome for Cyclotella cryptica CCMP332, a Model for Cell Wall Morphogenesis, Salinity Adaptation, and Lipid Production in Diatoms (Bacillariophyta).</title>
        <authorList>
            <person name="Roberts W.R."/>
            <person name="Downey K.M."/>
            <person name="Ruck E.C."/>
            <person name="Traller J.C."/>
            <person name="Alverson A.J."/>
        </authorList>
    </citation>
    <scope>NUCLEOTIDE SEQUENCE [LARGE SCALE GENOMIC DNA]</scope>
    <source>
        <strain evidence="2 3">CCMP332</strain>
    </source>
</reference>
<keyword evidence="3" id="KW-1185">Reference proteome</keyword>